<feature type="region of interest" description="Disordered" evidence="1">
    <location>
        <begin position="1"/>
        <end position="60"/>
    </location>
</feature>
<organism evidence="2 3">
    <name type="scientific">Aureobasidium namibiae CBS 147.97</name>
    <dbReference type="NCBI Taxonomy" id="1043004"/>
    <lineage>
        <taxon>Eukaryota</taxon>
        <taxon>Fungi</taxon>
        <taxon>Dikarya</taxon>
        <taxon>Ascomycota</taxon>
        <taxon>Pezizomycotina</taxon>
        <taxon>Dothideomycetes</taxon>
        <taxon>Dothideomycetidae</taxon>
        <taxon>Dothideales</taxon>
        <taxon>Saccotheciaceae</taxon>
        <taxon>Aureobasidium</taxon>
    </lineage>
</organism>
<evidence type="ECO:0000313" key="3">
    <source>
        <dbReference type="Proteomes" id="UP000027730"/>
    </source>
</evidence>
<feature type="region of interest" description="Disordered" evidence="1">
    <location>
        <begin position="273"/>
        <end position="321"/>
    </location>
</feature>
<reference evidence="2 3" key="1">
    <citation type="journal article" date="2014" name="BMC Genomics">
        <title>Genome sequencing of four Aureobasidium pullulans varieties: biotechnological potential, stress tolerance, and description of new species.</title>
        <authorList>
            <person name="Gostin Ar C."/>
            <person name="Ohm R.A."/>
            <person name="Kogej T."/>
            <person name="Sonjak S."/>
            <person name="Turk M."/>
            <person name="Zajc J."/>
            <person name="Zalar P."/>
            <person name="Grube M."/>
            <person name="Sun H."/>
            <person name="Han J."/>
            <person name="Sharma A."/>
            <person name="Chiniquy J."/>
            <person name="Ngan C.Y."/>
            <person name="Lipzen A."/>
            <person name="Barry K."/>
            <person name="Grigoriev I.V."/>
            <person name="Gunde-Cimerman N."/>
        </authorList>
    </citation>
    <scope>NUCLEOTIDE SEQUENCE [LARGE SCALE GENOMIC DNA]</scope>
    <source>
        <strain evidence="2 3">CBS 147.97</strain>
    </source>
</reference>
<dbReference type="HOGENOM" id="CLU_865943_0_0_1"/>
<feature type="compositionally biased region" description="Basic residues" evidence="1">
    <location>
        <begin position="311"/>
        <end position="321"/>
    </location>
</feature>
<dbReference type="Proteomes" id="UP000027730">
    <property type="component" value="Unassembled WGS sequence"/>
</dbReference>
<dbReference type="GeneID" id="25413268"/>
<evidence type="ECO:0000256" key="1">
    <source>
        <dbReference type="SAM" id="MobiDB-lite"/>
    </source>
</evidence>
<accession>A0A074XLE5</accession>
<protein>
    <submittedName>
        <fullName evidence="2">Uncharacterized protein</fullName>
    </submittedName>
</protein>
<proteinExistence type="predicted"/>
<sequence length="321" mass="36319">MEAESLSVPLEPTVVSPGLDRSGSATPPDGEPSSKRQKTRGSPPPRKYPKPSPHDGLPHERMHAFRPEMLMTINNASVLELWAAVVTRKLHSDVTWETCLSAGKAICGMVRDGATYHINRHRDRVKQGDALNHVSELITMRFNLVLQNDLVLVDGKPVPGDEVILKDKFATSENYKEMKEWLEVTAKAFSIDYLEERALNILDFFKPCISPGLDPWNTNTMFNCMALFHSGHEYGAEDIRWFQRKAEQEEMDFIEEERLRALEAAAAKKRVTRIKPKPTPRRETRAEAARAEAASRGVLSSKVFTTSPNPRQRRHGRRVRG</sequence>
<feature type="compositionally biased region" description="Basic and acidic residues" evidence="1">
    <location>
        <begin position="280"/>
        <end position="290"/>
    </location>
</feature>
<dbReference type="RefSeq" id="XP_013429681.1">
    <property type="nucleotide sequence ID" value="XM_013574227.1"/>
</dbReference>
<dbReference type="OrthoDB" id="514070at2759"/>
<keyword evidence="3" id="KW-1185">Reference proteome</keyword>
<evidence type="ECO:0000313" key="2">
    <source>
        <dbReference type="EMBL" id="KEQ75386.1"/>
    </source>
</evidence>
<dbReference type="EMBL" id="KL584705">
    <property type="protein sequence ID" value="KEQ75386.1"/>
    <property type="molecule type" value="Genomic_DNA"/>
</dbReference>
<gene>
    <name evidence="2" type="ORF">M436DRAFT_61796</name>
</gene>
<dbReference type="AlphaFoldDB" id="A0A074XLE5"/>
<name>A0A074XLE5_9PEZI</name>